<sequence>MESKLFYLGLFERSPDAYRWLQRVYPIPSESNLNNTFSLTIKSREFDMLSLDSLSNTIQRVNFTEKVDSVLSVDAFSATYLMKITDQKLTSNDEIEYKMILNASKDNFEKLFNKPSDYDKQFENVNINIQDSMKGENFNNNEVNNYYNNNDFDNNNFDIVYNIDNKYDNKNFETNNNNADNANNNINNAINNSLKPSFSENSSNRVAHSIHFNKYECKNVFLFLLLPIRTDIKPIILFLKPSKSGSANSEIHSIISVILKTLRKSCFNVRYVSCDGDRFYNSILFIR</sequence>
<reference evidence="1 2" key="1">
    <citation type="submission" date="2024-04" db="EMBL/GenBank/DDBJ databases">
        <title>Tritrichomonas musculus Genome.</title>
        <authorList>
            <person name="Alves-Ferreira E."/>
            <person name="Grigg M."/>
            <person name="Lorenzi H."/>
            <person name="Galac M."/>
        </authorList>
    </citation>
    <scope>NUCLEOTIDE SEQUENCE [LARGE SCALE GENOMIC DNA]</scope>
    <source>
        <strain evidence="1 2">EAF2021</strain>
    </source>
</reference>
<proteinExistence type="predicted"/>
<keyword evidence="2" id="KW-1185">Reference proteome</keyword>
<gene>
    <name evidence="1" type="ORF">M9Y10_037378</name>
</gene>
<evidence type="ECO:0000313" key="1">
    <source>
        <dbReference type="EMBL" id="KAK8836854.1"/>
    </source>
</evidence>
<comment type="caution">
    <text evidence="1">The sequence shown here is derived from an EMBL/GenBank/DDBJ whole genome shotgun (WGS) entry which is preliminary data.</text>
</comment>
<dbReference type="EMBL" id="JAPFFF010000063">
    <property type="protein sequence ID" value="KAK8836854.1"/>
    <property type="molecule type" value="Genomic_DNA"/>
</dbReference>
<dbReference type="Proteomes" id="UP001470230">
    <property type="component" value="Unassembled WGS sequence"/>
</dbReference>
<accession>A0ABR2GSF3</accession>
<name>A0ABR2GSF3_9EUKA</name>
<organism evidence="1 2">
    <name type="scientific">Tritrichomonas musculus</name>
    <dbReference type="NCBI Taxonomy" id="1915356"/>
    <lineage>
        <taxon>Eukaryota</taxon>
        <taxon>Metamonada</taxon>
        <taxon>Parabasalia</taxon>
        <taxon>Tritrichomonadida</taxon>
        <taxon>Tritrichomonadidae</taxon>
        <taxon>Tritrichomonas</taxon>
    </lineage>
</organism>
<evidence type="ECO:0000313" key="2">
    <source>
        <dbReference type="Proteomes" id="UP001470230"/>
    </source>
</evidence>
<protein>
    <submittedName>
        <fullName evidence="1">Uncharacterized protein</fullName>
    </submittedName>
</protein>